<dbReference type="Pfam" id="PF00401">
    <property type="entry name" value="ATP-synt_DE"/>
    <property type="match status" value="1"/>
</dbReference>
<dbReference type="InterPro" id="IPR036771">
    <property type="entry name" value="ATPsynth_dsu/esu_N"/>
</dbReference>
<evidence type="ECO:0000256" key="15">
    <source>
        <dbReference type="ARBA" id="ARBA00023310"/>
    </source>
</evidence>
<dbReference type="GO" id="GO:0045259">
    <property type="term" value="C:proton-transporting ATP synthase complex"/>
    <property type="evidence" value="ECO:0000318"/>
    <property type="project" value="GO_Central"/>
</dbReference>
<evidence type="ECO:0000259" key="19">
    <source>
        <dbReference type="SMART" id="SM00382"/>
    </source>
</evidence>
<evidence type="ECO:0000256" key="9">
    <source>
        <dbReference type="ARBA" id="ARBA00022840"/>
    </source>
</evidence>
<dbReference type="STRING" id="4072.A0A2G2Z802"/>
<dbReference type="InterPro" id="IPR020003">
    <property type="entry name" value="ATPase_a/bsu_AS"/>
</dbReference>
<evidence type="ECO:0000313" key="21">
    <source>
        <dbReference type="Proteomes" id="UP000222542"/>
    </source>
</evidence>
<dbReference type="PANTHER" id="PTHR15184">
    <property type="entry name" value="ATP SYNTHASE"/>
    <property type="match status" value="1"/>
</dbReference>
<dbReference type="InterPro" id="IPR020547">
    <property type="entry name" value="ATP_synth_F1_esu_C"/>
</dbReference>
<keyword evidence="7" id="KW-0547">Nucleotide-binding</keyword>
<evidence type="ECO:0000313" key="20">
    <source>
        <dbReference type="EMBL" id="PHT78031.1"/>
    </source>
</evidence>
<dbReference type="NCBIfam" id="TIGR01216">
    <property type="entry name" value="ATP_synt_epsi"/>
    <property type="match status" value="1"/>
</dbReference>
<keyword evidence="9" id="KW-0067">ATP-binding</keyword>
<comment type="catalytic activity">
    <reaction evidence="18">
        <text>ATP + H2O + 4 H(+)(in) = ADP + phosphate + 5 H(+)(out)</text>
        <dbReference type="Rhea" id="RHEA:57720"/>
        <dbReference type="ChEBI" id="CHEBI:15377"/>
        <dbReference type="ChEBI" id="CHEBI:15378"/>
        <dbReference type="ChEBI" id="CHEBI:30616"/>
        <dbReference type="ChEBI" id="CHEBI:43474"/>
        <dbReference type="ChEBI" id="CHEBI:456216"/>
        <dbReference type="EC" id="7.1.2.2"/>
    </reaction>
</comment>
<dbReference type="Gene3D" id="6.10.140.480">
    <property type="match status" value="1"/>
</dbReference>
<dbReference type="Pfam" id="PF00006">
    <property type="entry name" value="ATP-synt_ab"/>
    <property type="match status" value="1"/>
</dbReference>
<reference evidence="20 21" key="1">
    <citation type="journal article" date="2014" name="Nat. Genet.">
        <title>Genome sequence of the hot pepper provides insights into the evolution of pungency in Capsicum species.</title>
        <authorList>
            <person name="Kim S."/>
            <person name="Park M."/>
            <person name="Yeom S.I."/>
            <person name="Kim Y.M."/>
            <person name="Lee J.M."/>
            <person name="Lee H.A."/>
            <person name="Seo E."/>
            <person name="Choi J."/>
            <person name="Cheong K."/>
            <person name="Kim K.T."/>
            <person name="Jung K."/>
            <person name="Lee G.W."/>
            <person name="Oh S.K."/>
            <person name="Bae C."/>
            <person name="Kim S.B."/>
            <person name="Lee H.Y."/>
            <person name="Kim S.Y."/>
            <person name="Kim M.S."/>
            <person name="Kang B.C."/>
            <person name="Jo Y.D."/>
            <person name="Yang H.B."/>
            <person name="Jeong H.J."/>
            <person name="Kang W.H."/>
            <person name="Kwon J.K."/>
            <person name="Shin C."/>
            <person name="Lim J.Y."/>
            <person name="Park J.H."/>
            <person name="Huh J.H."/>
            <person name="Kim J.S."/>
            <person name="Kim B.D."/>
            <person name="Cohen O."/>
            <person name="Paran I."/>
            <person name="Suh M.C."/>
            <person name="Lee S.B."/>
            <person name="Kim Y.K."/>
            <person name="Shin Y."/>
            <person name="Noh S.J."/>
            <person name="Park J."/>
            <person name="Seo Y.S."/>
            <person name="Kwon S.Y."/>
            <person name="Kim H.A."/>
            <person name="Park J.M."/>
            <person name="Kim H.J."/>
            <person name="Choi S.B."/>
            <person name="Bosland P.W."/>
            <person name="Reeves G."/>
            <person name="Jo S.H."/>
            <person name="Lee B.W."/>
            <person name="Cho H.T."/>
            <person name="Choi H.S."/>
            <person name="Lee M.S."/>
            <person name="Yu Y."/>
            <person name="Do Choi Y."/>
            <person name="Park B.S."/>
            <person name="van Deynze A."/>
            <person name="Ashrafi H."/>
            <person name="Hill T."/>
            <person name="Kim W.T."/>
            <person name="Pai H.S."/>
            <person name="Ahn H.K."/>
            <person name="Yeam I."/>
            <person name="Giovannoni J.J."/>
            <person name="Rose J.K."/>
            <person name="Sorensen I."/>
            <person name="Lee S.J."/>
            <person name="Kim R.W."/>
            <person name="Choi I.Y."/>
            <person name="Choi B.S."/>
            <person name="Lim J.S."/>
            <person name="Lee Y.H."/>
            <person name="Choi D."/>
        </authorList>
    </citation>
    <scope>NUCLEOTIDE SEQUENCE [LARGE SCALE GENOMIC DNA]</scope>
    <source>
        <strain evidence="21">cv. CM334</strain>
    </source>
</reference>
<evidence type="ECO:0000256" key="11">
    <source>
        <dbReference type="ARBA" id="ARBA00023065"/>
    </source>
</evidence>
<keyword evidence="8" id="KW-0375">Hydrogen ion transport</keyword>
<dbReference type="FunFam" id="3.40.50.12240:FF:000006">
    <property type="entry name" value="ATP synthase subunit beta"/>
    <property type="match status" value="1"/>
</dbReference>
<dbReference type="Pfam" id="PF02823">
    <property type="entry name" value="ATP-synt_DE_N"/>
    <property type="match status" value="1"/>
</dbReference>
<proteinExistence type="inferred from homology"/>
<dbReference type="Gramene" id="PHT78031">
    <property type="protein sequence ID" value="PHT78031"/>
    <property type="gene ID" value="T459_16083"/>
</dbReference>
<evidence type="ECO:0000256" key="1">
    <source>
        <dbReference type="ARBA" id="ARBA00004370"/>
    </source>
</evidence>
<evidence type="ECO:0000256" key="13">
    <source>
        <dbReference type="ARBA" id="ARBA00023136"/>
    </source>
</evidence>
<keyword evidence="11" id="KW-0406">Ion transport</keyword>
<dbReference type="Gene3D" id="2.60.15.10">
    <property type="entry name" value="F0F1 ATP synthase delta/epsilon subunit, N-terminal"/>
    <property type="match status" value="1"/>
</dbReference>
<dbReference type="CDD" id="cd01133">
    <property type="entry name" value="F1-ATPase_beta_CD"/>
    <property type="match status" value="1"/>
</dbReference>
<evidence type="ECO:0000256" key="16">
    <source>
        <dbReference type="ARBA" id="ARBA00042624"/>
    </source>
</evidence>
<dbReference type="InterPro" id="IPR003593">
    <property type="entry name" value="AAA+_ATPase"/>
</dbReference>
<evidence type="ECO:0000256" key="6">
    <source>
        <dbReference type="ARBA" id="ARBA00022640"/>
    </source>
</evidence>
<dbReference type="CDD" id="cd12152">
    <property type="entry name" value="F1-ATPase_delta"/>
    <property type="match status" value="1"/>
</dbReference>
<protein>
    <recommendedName>
        <fullName evidence="4">H(+)-transporting two-sector ATPase</fullName>
        <ecNumber evidence="4">7.1.2.2</ecNumber>
    </recommendedName>
    <alternativeName>
        <fullName evidence="17">ATP synthase F1 sector subunit beta</fullName>
    </alternativeName>
    <alternativeName>
        <fullName evidence="16">F-ATPase subunit beta</fullName>
    </alternativeName>
</protein>
<dbReference type="Pfam" id="PF22919">
    <property type="entry name" value="ATP-synt_VA_C"/>
    <property type="match status" value="1"/>
</dbReference>
<dbReference type="InterPro" id="IPR020546">
    <property type="entry name" value="ATP_synth_F1_dsu/esu_N"/>
</dbReference>
<evidence type="ECO:0000256" key="14">
    <source>
        <dbReference type="ARBA" id="ARBA00023196"/>
    </source>
</evidence>
<dbReference type="NCBIfam" id="TIGR01039">
    <property type="entry name" value="atpD"/>
    <property type="match status" value="1"/>
</dbReference>
<keyword evidence="5" id="KW-0813">Transport</keyword>
<dbReference type="InterPro" id="IPR005722">
    <property type="entry name" value="ATP_synth_F1_bsu"/>
</dbReference>
<evidence type="ECO:0000256" key="3">
    <source>
        <dbReference type="ARBA" id="ARBA00008936"/>
    </source>
</evidence>
<comment type="similarity">
    <text evidence="3">Belongs to the ATPase alpha/beta chains family.</text>
</comment>
<dbReference type="AlphaFoldDB" id="A0A2G2Z802"/>
<evidence type="ECO:0000256" key="18">
    <source>
        <dbReference type="ARBA" id="ARBA00048383"/>
    </source>
</evidence>
<dbReference type="InterPro" id="IPR027417">
    <property type="entry name" value="P-loop_NTPase"/>
</dbReference>
<keyword evidence="6" id="KW-0934">Plastid</keyword>
<dbReference type="InterPro" id="IPR000194">
    <property type="entry name" value="ATPase_F1/V1/A1_a/bsu_nucl-bd"/>
</dbReference>
<dbReference type="InterPro" id="IPR001469">
    <property type="entry name" value="ATP_synth_F1_dsu/esu"/>
</dbReference>
<keyword evidence="14" id="KW-0139">CF(1)</keyword>
<dbReference type="GO" id="GO:0042776">
    <property type="term" value="P:proton motive force-driven mitochondrial ATP synthesis"/>
    <property type="evidence" value="ECO:0000318"/>
    <property type="project" value="GO_Central"/>
</dbReference>
<name>A0A2G2Z802_CAPAN</name>
<evidence type="ECO:0000256" key="5">
    <source>
        <dbReference type="ARBA" id="ARBA00022448"/>
    </source>
</evidence>
<gene>
    <name evidence="20" type="ORF">T459_16083</name>
</gene>
<dbReference type="OMA" id="VHDHARF"/>
<evidence type="ECO:0000256" key="8">
    <source>
        <dbReference type="ARBA" id="ARBA00022781"/>
    </source>
</evidence>
<dbReference type="SMART" id="SM00382">
    <property type="entry name" value="AAA"/>
    <property type="match status" value="1"/>
</dbReference>
<dbReference type="FunFam" id="3.40.50.300:FF:000004">
    <property type="entry name" value="ATP synthase subunit beta"/>
    <property type="match status" value="1"/>
</dbReference>
<evidence type="ECO:0000256" key="2">
    <source>
        <dbReference type="ARBA" id="ARBA00005712"/>
    </source>
</evidence>
<comment type="caution">
    <text evidence="20">The sequence shown here is derived from an EMBL/GenBank/DDBJ whole genome shotgun (WGS) entry which is preliminary data.</text>
</comment>
<keyword evidence="13" id="KW-0472">Membrane</keyword>
<evidence type="ECO:0000256" key="4">
    <source>
        <dbReference type="ARBA" id="ARBA00012473"/>
    </source>
</evidence>
<dbReference type="GO" id="GO:0046933">
    <property type="term" value="F:proton-transporting ATP synthase activity, rotational mechanism"/>
    <property type="evidence" value="ECO:0007669"/>
    <property type="project" value="InterPro"/>
</dbReference>
<dbReference type="EMBL" id="AYRZ02000006">
    <property type="protein sequence ID" value="PHT78031.1"/>
    <property type="molecule type" value="Genomic_DNA"/>
</dbReference>
<dbReference type="SUPFAM" id="SSF51344">
    <property type="entry name" value="Epsilon subunit of F1F0-ATP synthase N-terminal domain"/>
    <property type="match status" value="1"/>
</dbReference>
<dbReference type="PROSITE" id="PS00152">
    <property type="entry name" value="ATPASE_ALPHA_BETA"/>
    <property type="match status" value="1"/>
</dbReference>
<dbReference type="GO" id="GO:0005739">
    <property type="term" value="C:mitochondrion"/>
    <property type="evidence" value="ECO:0007669"/>
    <property type="project" value="GOC"/>
</dbReference>
<sequence length="487" mass="52741">MSATDGLTRGMEVIDTGAPISVPVGGTTLGQIFNVLGEPIDNLGPVDTRTTSPIHRSTPAFIQLDAKLSIFETGIKVVDLLSPYRRGGKIGLFGGAGVGKTVLIMELINNIAKAHGGVSVFGGVGERTREGNDLYMEMKESGVINEENIAESKVALVYGQMNEPPGARMRVGLTALTMEEYFRDVNEQDVLLFIDNIFRFIQAGSEVSPLLGRMPSAVGYQPTLSTEMGSLQERITSTKEGSITSIQAVYVPADDLTDPAPATTFAHLDATTVLSRGLAAKGIYPAVDPLDSTSTMLQPRIVGEEHYETAQQVKQTLQHYKELQDIIAILGLDELSEKDRKYVGLAETIRGFQLILSGELDGLPEQAFYLVEVEEIMLSTNSGQIVILPNHAPIATAVDIGILQIRLNNQWLTIALMGGFARIGNNEITVLVNDAEKGSDIDPQEAQQTLEIAEANMKKAEGRRQKIEANLALRRARTRVEAINPIS</sequence>
<dbReference type="FunFam" id="2.60.15.10:FF:000002">
    <property type="entry name" value="ATP synthase epsilon chain, chloroplastic"/>
    <property type="match status" value="1"/>
</dbReference>
<dbReference type="Proteomes" id="UP000222542">
    <property type="component" value="Unassembled WGS sequence"/>
</dbReference>
<dbReference type="EC" id="7.1.2.2" evidence="4"/>
<keyword evidence="15" id="KW-0066">ATP synthesis</keyword>
<dbReference type="Gene3D" id="3.40.50.12240">
    <property type="match status" value="1"/>
</dbReference>
<comment type="subcellular location">
    <subcellularLocation>
        <location evidence="1">Membrane</location>
    </subcellularLocation>
</comment>
<dbReference type="InterPro" id="IPR050053">
    <property type="entry name" value="ATPase_alpha/beta_chains"/>
</dbReference>
<keyword evidence="21" id="KW-1185">Reference proteome</keyword>
<accession>A0A2G2Z802</accession>
<organism evidence="20 21">
    <name type="scientific">Capsicum annuum</name>
    <name type="common">Capsicum pepper</name>
    <dbReference type="NCBI Taxonomy" id="4072"/>
    <lineage>
        <taxon>Eukaryota</taxon>
        <taxon>Viridiplantae</taxon>
        <taxon>Streptophyta</taxon>
        <taxon>Embryophyta</taxon>
        <taxon>Tracheophyta</taxon>
        <taxon>Spermatophyta</taxon>
        <taxon>Magnoliopsida</taxon>
        <taxon>eudicotyledons</taxon>
        <taxon>Gunneridae</taxon>
        <taxon>Pentapetalae</taxon>
        <taxon>asterids</taxon>
        <taxon>lamiids</taxon>
        <taxon>Solanales</taxon>
        <taxon>Solanaceae</taxon>
        <taxon>Solanoideae</taxon>
        <taxon>Capsiceae</taxon>
        <taxon>Capsicum</taxon>
    </lineage>
</organism>
<feature type="domain" description="AAA+ ATPase" evidence="19">
    <location>
        <begin position="86"/>
        <end position="278"/>
    </location>
</feature>
<evidence type="ECO:0000256" key="12">
    <source>
        <dbReference type="ARBA" id="ARBA00023078"/>
    </source>
</evidence>
<keyword evidence="10" id="KW-1278">Translocase</keyword>
<evidence type="ECO:0000256" key="10">
    <source>
        <dbReference type="ARBA" id="ARBA00022967"/>
    </source>
</evidence>
<dbReference type="HAMAP" id="MF_00530">
    <property type="entry name" value="ATP_synth_epsil_bac"/>
    <property type="match status" value="1"/>
</dbReference>
<keyword evidence="12" id="KW-0793">Thylakoid</keyword>
<reference evidence="20 21" key="2">
    <citation type="journal article" date="2017" name="Genome Biol.">
        <title>New reference genome sequences of hot pepper reveal the massive evolution of plant disease-resistance genes by retroduplication.</title>
        <authorList>
            <person name="Kim S."/>
            <person name="Park J."/>
            <person name="Yeom S.I."/>
            <person name="Kim Y.M."/>
            <person name="Seo E."/>
            <person name="Kim K.T."/>
            <person name="Kim M.S."/>
            <person name="Lee J.M."/>
            <person name="Cheong K."/>
            <person name="Shin H.S."/>
            <person name="Kim S.B."/>
            <person name="Han K."/>
            <person name="Lee J."/>
            <person name="Park M."/>
            <person name="Lee H.A."/>
            <person name="Lee H.Y."/>
            <person name="Lee Y."/>
            <person name="Oh S."/>
            <person name="Lee J.H."/>
            <person name="Choi E."/>
            <person name="Choi E."/>
            <person name="Lee S.E."/>
            <person name="Jeon J."/>
            <person name="Kim H."/>
            <person name="Choi G."/>
            <person name="Song H."/>
            <person name="Lee J."/>
            <person name="Lee S.C."/>
            <person name="Kwon J.K."/>
            <person name="Lee H.Y."/>
            <person name="Koo N."/>
            <person name="Hong Y."/>
            <person name="Kim R.W."/>
            <person name="Kang W.H."/>
            <person name="Huh J.H."/>
            <person name="Kang B.C."/>
            <person name="Yang T.J."/>
            <person name="Lee Y.H."/>
            <person name="Bennetzen J.L."/>
            <person name="Choi D."/>
        </authorList>
    </citation>
    <scope>NUCLEOTIDE SEQUENCE [LARGE SCALE GENOMIC DNA]</scope>
    <source>
        <strain evidence="21">cv. CM334</strain>
    </source>
</reference>
<evidence type="ECO:0000256" key="17">
    <source>
        <dbReference type="ARBA" id="ARBA00042742"/>
    </source>
</evidence>
<dbReference type="SUPFAM" id="SSF47917">
    <property type="entry name" value="C-terminal domain of alpha and beta subunits of F1 ATP synthase"/>
    <property type="match status" value="1"/>
</dbReference>
<dbReference type="GO" id="GO:0005524">
    <property type="term" value="F:ATP binding"/>
    <property type="evidence" value="ECO:0007669"/>
    <property type="project" value="UniProtKB-KW"/>
</dbReference>
<evidence type="ECO:0000256" key="7">
    <source>
        <dbReference type="ARBA" id="ARBA00022741"/>
    </source>
</evidence>
<comment type="similarity">
    <text evidence="2">Belongs to the ATPase epsilon chain family.</text>
</comment>
<dbReference type="InterPro" id="IPR055190">
    <property type="entry name" value="ATP-synt_VA_C"/>
</dbReference>
<dbReference type="SUPFAM" id="SSF52540">
    <property type="entry name" value="P-loop containing nucleoside triphosphate hydrolases"/>
    <property type="match status" value="1"/>
</dbReference>
<dbReference type="PANTHER" id="PTHR15184:SF76">
    <property type="entry name" value="ATP SYNTHASE SUBUNIT BETA, CHLOROPLASTIC"/>
    <property type="match status" value="1"/>
</dbReference>